<reference evidence="2" key="1">
    <citation type="submission" date="2016-04" db="EMBL/GenBank/DDBJ databases">
        <authorList>
            <person name="Chen L."/>
            <person name="Zhuang W."/>
            <person name="Wang G."/>
        </authorList>
    </citation>
    <scope>NUCLEOTIDE SEQUENCE [LARGE SCALE GENOMIC DNA]</scope>
    <source>
        <strain evidence="2">208</strain>
    </source>
</reference>
<organism evidence="1 2">
    <name type="scientific">Niastella populi</name>
    <dbReference type="NCBI Taxonomy" id="550983"/>
    <lineage>
        <taxon>Bacteria</taxon>
        <taxon>Pseudomonadati</taxon>
        <taxon>Bacteroidota</taxon>
        <taxon>Chitinophagia</taxon>
        <taxon>Chitinophagales</taxon>
        <taxon>Chitinophagaceae</taxon>
        <taxon>Niastella</taxon>
    </lineage>
</organism>
<keyword evidence="2" id="KW-1185">Reference proteome</keyword>
<dbReference type="Proteomes" id="UP000192276">
    <property type="component" value="Unassembled WGS sequence"/>
</dbReference>
<comment type="caution">
    <text evidence="1">The sequence shown here is derived from an EMBL/GenBank/DDBJ whole genome shotgun (WGS) entry which is preliminary data.</text>
</comment>
<proteinExistence type="predicted"/>
<dbReference type="RefSeq" id="WP_081169238.1">
    <property type="nucleotide sequence ID" value="NZ_LWBP01000206.1"/>
</dbReference>
<protein>
    <recommendedName>
        <fullName evidence="3">Peptidase S24/S26A/S26B/S26C domain-containing protein</fullName>
    </recommendedName>
</protein>
<evidence type="ECO:0000313" key="2">
    <source>
        <dbReference type="Proteomes" id="UP000192276"/>
    </source>
</evidence>
<evidence type="ECO:0008006" key="3">
    <source>
        <dbReference type="Google" id="ProtNLM"/>
    </source>
</evidence>
<sequence>MESDNNKGLNGLEAALGKPRYYIDAPDKLPGENYYWFPNVGDSMTDNTPGSIPGGSLTLGRLLTVDNITEIPLHRPMVFIIEYKGEQFCLLKSPAGTRAIDTTDENTGSAALCLRSYHPGPGYDDLWVPFQNIRYIFVVERVRRPNGTEFVPEEKEVTRIKNK</sequence>
<dbReference type="AlphaFoldDB" id="A0A1V9F908"/>
<name>A0A1V9F908_9BACT</name>
<accession>A0A1V9F908</accession>
<gene>
    <name evidence="1" type="ORF">A4R26_27435</name>
</gene>
<dbReference type="OrthoDB" id="664893at2"/>
<dbReference type="EMBL" id="LWBP01000206">
    <property type="protein sequence ID" value="OQP54727.1"/>
    <property type="molecule type" value="Genomic_DNA"/>
</dbReference>
<evidence type="ECO:0000313" key="1">
    <source>
        <dbReference type="EMBL" id="OQP54727.1"/>
    </source>
</evidence>